<feature type="transmembrane region" description="Helical" evidence="1">
    <location>
        <begin position="44"/>
        <end position="65"/>
    </location>
</feature>
<dbReference type="Proteomes" id="UP001152888">
    <property type="component" value="Unassembled WGS sequence"/>
</dbReference>
<accession>A0A9P0NVW9</accession>
<evidence type="ECO:0000313" key="3">
    <source>
        <dbReference type="Proteomes" id="UP001152888"/>
    </source>
</evidence>
<keyword evidence="1" id="KW-0812">Transmembrane</keyword>
<proteinExistence type="predicted"/>
<dbReference type="EMBL" id="CAKOFQ010006677">
    <property type="protein sequence ID" value="CAH1958557.1"/>
    <property type="molecule type" value="Genomic_DNA"/>
</dbReference>
<sequence>MASSVTFPLTKRIALEGEACANWTKNVLFRLSNRKFQTQSTGKLYYFFLCPFLEASAHTITFTYLLHTKNIITFIKVQVLFIFSSFHCYIIPDI</sequence>
<evidence type="ECO:0000313" key="2">
    <source>
        <dbReference type="EMBL" id="CAH1958557.1"/>
    </source>
</evidence>
<evidence type="ECO:0000256" key="1">
    <source>
        <dbReference type="SAM" id="Phobius"/>
    </source>
</evidence>
<dbReference type="AlphaFoldDB" id="A0A9P0NVW9"/>
<name>A0A9P0NVW9_ACAOB</name>
<protein>
    <submittedName>
        <fullName evidence="2">Uncharacterized protein</fullName>
    </submittedName>
</protein>
<feature type="transmembrane region" description="Helical" evidence="1">
    <location>
        <begin position="71"/>
        <end position="91"/>
    </location>
</feature>
<gene>
    <name evidence="2" type="ORF">ACAOBT_LOCUS2709</name>
</gene>
<organism evidence="2 3">
    <name type="scientific">Acanthoscelides obtectus</name>
    <name type="common">Bean weevil</name>
    <name type="synonym">Bruchus obtectus</name>
    <dbReference type="NCBI Taxonomy" id="200917"/>
    <lineage>
        <taxon>Eukaryota</taxon>
        <taxon>Metazoa</taxon>
        <taxon>Ecdysozoa</taxon>
        <taxon>Arthropoda</taxon>
        <taxon>Hexapoda</taxon>
        <taxon>Insecta</taxon>
        <taxon>Pterygota</taxon>
        <taxon>Neoptera</taxon>
        <taxon>Endopterygota</taxon>
        <taxon>Coleoptera</taxon>
        <taxon>Polyphaga</taxon>
        <taxon>Cucujiformia</taxon>
        <taxon>Chrysomeloidea</taxon>
        <taxon>Chrysomelidae</taxon>
        <taxon>Bruchinae</taxon>
        <taxon>Bruchini</taxon>
        <taxon>Acanthoscelides</taxon>
    </lineage>
</organism>
<reference evidence="2" key="1">
    <citation type="submission" date="2022-03" db="EMBL/GenBank/DDBJ databases">
        <authorList>
            <person name="Sayadi A."/>
        </authorList>
    </citation>
    <scope>NUCLEOTIDE SEQUENCE</scope>
</reference>
<keyword evidence="3" id="KW-1185">Reference proteome</keyword>
<keyword evidence="1" id="KW-1133">Transmembrane helix</keyword>
<keyword evidence="1" id="KW-0472">Membrane</keyword>
<comment type="caution">
    <text evidence="2">The sequence shown here is derived from an EMBL/GenBank/DDBJ whole genome shotgun (WGS) entry which is preliminary data.</text>
</comment>